<dbReference type="EMBL" id="JABFTP020000021">
    <property type="protein sequence ID" value="KAL3270249.1"/>
    <property type="molecule type" value="Genomic_DNA"/>
</dbReference>
<keyword evidence="2" id="KW-1185">Reference proteome</keyword>
<organism evidence="1 2">
    <name type="scientific">Cryptolaemus montrouzieri</name>
    <dbReference type="NCBI Taxonomy" id="559131"/>
    <lineage>
        <taxon>Eukaryota</taxon>
        <taxon>Metazoa</taxon>
        <taxon>Ecdysozoa</taxon>
        <taxon>Arthropoda</taxon>
        <taxon>Hexapoda</taxon>
        <taxon>Insecta</taxon>
        <taxon>Pterygota</taxon>
        <taxon>Neoptera</taxon>
        <taxon>Endopterygota</taxon>
        <taxon>Coleoptera</taxon>
        <taxon>Polyphaga</taxon>
        <taxon>Cucujiformia</taxon>
        <taxon>Coccinelloidea</taxon>
        <taxon>Coccinellidae</taxon>
        <taxon>Scymninae</taxon>
        <taxon>Scymnini</taxon>
        <taxon>Cryptolaemus</taxon>
    </lineage>
</organism>
<gene>
    <name evidence="1" type="ORF">HHI36_009305</name>
</gene>
<dbReference type="Proteomes" id="UP001516400">
    <property type="component" value="Unassembled WGS sequence"/>
</dbReference>
<dbReference type="AlphaFoldDB" id="A0ABD2MV13"/>
<evidence type="ECO:0000313" key="2">
    <source>
        <dbReference type="Proteomes" id="UP001516400"/>
    </source>
</evidence>
<sequence length="223" mass="26124">MEANILLEPIIPMIKYKGRLGNLTDMTYIENCHEVMVSSTEGCILFFGSTLYYQNFKEEEVSNNMITVKICKIAKVSVNTIDSADSVIVTGDDKGFVNLFDKRLRLLFWYNQYLGKPVYSIKFDMMPRKYQISRLCLNEVIHFAEDDDSDDDFFQDDSEKYEIIYRDQLRNDASLLKERWVIRNFIVVQTERVFFVDFIKDTHTIIYERGCGHVGAITVHDEL</sequence>
<protein>
    <submittedName>
        <fullName evidence="1">Uncharacterized protein</fullName>
    </submittedName>
</protein>
<accession>A0ABD2MV13</accession>
<reference evidence="1 2" key="1">
    <citation type="journal article" date="2021" name="BMC Biol.">
        <title>Horizontally acquired antibacterial genes associated with adaptive radiation of ladybird beetles.</title>
        <authorList>
            <person name="Li H.S."/>
            <person name="Tang X.F."/>
            <person name="Huang Y.H."/>
            <person name="Xu Z.Y."/>
            <person name="Chen M.L."/>
            <person name="Du X.Y."/>
            <person name="Qiu B.Y."/>
            <person name="Chen P.T."/>
            <person name="Zhang W."/>
            <person name="Slipinski A."/>
            <person name="Escalona H.E."/>
            <person name="Waterhouse R.M."/>
            <person name="Zwick A."/>
            <person name="Pang H."/>
        </authorList>
    </citation>
    <scope>NUCLEOTIDE SEQUENCE [LARGE SCALE GENOMIC DNA]</scope>
    <source>
        <strain evidence="1">SYSU2018</strain>
    </source>
</reference>
<name>A0ABD2MV13_9CUCU</name>
<evidence type="ECO:0000313" key="1">
    <source>
        <dbReference type="EMBL" id="KAL3270249.1"/>
    </source>
</evidence>
<proteinExistence type="predicted"/>
<comment type="caution">
    <text evidence="1">The sequence shown here is derived from an EMBL/GenBank/DDBJ whole genome shotgun (WGS) entry which is preliminary data.</text>
</comment>